<evidence type="ECO:0000256" key="1">
    <source>
        <dbReference type="SAM" id="MobiDB-lite"/>
    </source>
</evidence>
<evidence type="ECO:0000313" key="3">
    <source>
        <dbReference type="Proteomes" id="UP001501417"/>
    </source>
</evidence>
<name>A0ABP8RGH0_9MYCO</name>
<sequence>MKHDCRRTSSRCAATSVSRSNEANSKKVNVGQIAVGRLSLAKAACGAAAGSCGEAHEMASIAADNRALKDSGTGM</sequence>
<organism evidence="2 3">
    <name type="scientific">Mycobacterium paraffinicum</name>
    <dbReference type="NCBI Taxonomy" id="53378"/>
    <lineage>
        <taxon>Bacteria</taxon>
        <taxon>Bacillati</taxon>
        <taxon>Actinomycetota</taxon>
        <taxon>Actinomycetes</taxon>
        <taxon>Mycobacteriales</taxon>
        <taxon>Mycobacteriaceae</taxon>
        <taxon>Mycobacterium</taxon>
    </lineage>
</organism>
<keyword evidence="3" id="KW-1185">Reference proteome</keyword>
<dbReference type="EMBL" id="BAABGF010000020">
    <property type="protein sequence ID" value="GAA4538448.1"/>
    <property type="molecule type" value="Genomic_DNA"/>
</dbReference>
<feature type="region of interest" description="Disordered" evidence="1">
    <location>
        <begin position="1"/>
        <end position="25"/>
    </location>
</feature>
<feature type="compositionally biased region" description="Polar residues" evidence="1">
    <location>
        <begin position="10"/>
        <end position="25"/>
    </location>
</feature>
<comment type="caution">
    <text evidence="2">The sequence shown here is derived from an EMBL/GenBank/DDBJ whole genome shotgun (WGS) entry which is preliminary data.</text>
</comment>
<evidence type="ECO:0000313" key="2">
    <source>
        <dbReference type="EMBL" id="GAA4538448.1"/>
    </source>
</evidence>
<dbReference type="Proteomes" id="UP001501417">
    <property type="component" value="Unassembled WGS sequence"/>
</dbReference>
<gene>
    <name evidence="2" type="ORF">GCM10023161_16660</name>
</gene>
<evidence type="ECO:0008006" key="4">
    <source>
        <dbReference type="Google" id="ProtNLM"/>
    </source>
</evidence>
<accession>A0ABP8RGH0</accession>
<proteinExistence type="predicted"/>
<protein>
    <recommendedName>
        <fullName evidence="4">Lipoprotein</fullName>
    </recommendedName>
</protein>
<reference evidence="3" key="1">
    <citation type="journal article" date="2019" name="Int. J. Syst. Evol. Microbiol.">
        <title>The Global Catalogue of Microorganisms (GCM) 10K type strain sequencing project: providing services to taxonomists for standard genome sequencing and annotation.</title>
        <authorList>
            <consortium name="The Broad Institute Genomics Platform"/>
            <consortium name="The Broad Institute Genome Sequencing Center for Infectious Disease"/>
            <person name="Wu L."/>
            <person name="Ma J."/>
        </authorList>
    </citation>
    <scope>NUCLEOTIDE SEQUENCE [LARGE SCALE GENOMIC DNA]</scope>
    <source>
        <strain evidence="3">JCM 17782</strain>
    </source>
</reference>